<evidence type="ECO:0000313" key="3">
    <source>
        <dbReference type="Proteomes" id="UP000034096"/>
    </source>
</evidence>
<dbReference type="Gene3D" id="3.40.50.150">
    <property type="entry name" value="Vaccinia Virus protein VP39"/>
    <property type="match status" value="1"/>
</dbReference>
<accession>A0A0G0IEQ8</accession>
<dbReference type="GO" id="GO:0008757">
    <property type="term" value="F:S-adenosylmethionine-dependent methyltransferase activity"/>
    <property type="evidence" value="ECO:0007669"/>
    <property type="project" value="InterPro"/>
</dbReference>
<dbReference type="InterPro" id="IPR013216">
    <property type="entry name" value="Methyltransf_11"/>
</dbReference>
<dbReference type="STRING" id="1618583.US75_C0048G0005"/>
<proteinExistence type="predicted"/>
<organism evidence="2 3">
    <name type="scientific">Candidatus Woesebacteria bacterium GW2011_GWC1_38_13</name>
    <dbReference type="NCBI Taxonomy" id="1618583"/>
    <lineage>
        <taxon>Bacteria</taxon>
        <taxon>Candidatus Woeseibacteriota</taxon>
    </lineage>
</organism>
<dbReference type="InterPro" id="IPR029063">
    <property type="entry name" value="SAM-dependent_MTases_sf"/>
</dbReference>
<gene>
    <name evidence="2" type="ORF">US75_C0048G0005</name>
</gene>
<sequence length="200" mass="22984">MELENVIGRIPIGTYEVVDFGSGNGRLTVPLLKRGYKVTAIDVSEESHLELKELVKKLGYTVKTAGSLLKLKNIKTVVGCDILHHVDMETALRNIHKTLNRGGTIIFSEPNALNPVWYLYFILKGIIKYEKNIVYMSRWNIYKTLKKNGFKNIEVDGLGLFPRSIFRNKLICKINDRLGNLPFIKIFAYRYILRAQKTHE</sequence>
<dbReference type="EMBL" id="LBUE01000048">
    <property type="protein sequence ID" value="KKQ53818.1"/>
    <property type="molecule type" value="Genomic_DNA"/>
</dbReference>
<dbReference type="CDD" id="cd02440">
    <property type="entry name" value="AdoMet_MTases"/>
    <property type="match status" value="1"/>
</dbReference>
<evidence type="ECO:0000313" key="2">
    <source>
        <dbReference type="EMBL" id="KKQ53818.1"/>
    </source>
</evidence>
<name>A0A0G0IEQ8_9BACT</name>
<dbReference type="AlphaFoldDB" id="A0A0G0IEQ8"/>
<comment type="caution">
    <text evidence="2">The sequence shown here is derived from an EMBL/GenBank/DDBJ whole genome shotgun (WGS) entry which is preliminary data.</text>
</comment>
<feature type="domain" description="Methyltransferase type 11" evidence="1">
    <location>
        <begin position="18"/>
        <end position="107"/>
    </location>
</feature>
<dbReference type="SUPFAM" id="SSF53335">
    <property type="entry name" value="S-adenosyl-L-methionine-dependent methyltransferases"/>
    <property type="match status" value="1"/>
</dbReference>
<evidence type="ECO:0000259" key="1">
    <source>
        <dbReference type="Pfam" id="PF08241"/>
    </source>
</evidence>
<dbReference type="Pfam" id="PF08241">
    <property type="entry name" value="Methyltransf_11"/>
    <property type="match status" value="1"/>
</dbReference>
<protein>
    <recommendedName>
        <fullName evidence="1">Methyltransferase type 11 domain-containing protein</fullName>
    </recommendedName>
</protein>
<reference evidence="2 3" key="1">
    <citation type="journal article" date="2015" name="Nature">
        <title>rRNA introns, odd ribosomes, and small enigmatic genomes across a large radiation of phyla.</title>
        <authorList>
            <person name="Brown C.T."/>
            <person name="Hug L.A."/>
            <person name="Thomas B.C."/>
            <person name="Sharon I."/>
            <person name="Castelle C.J."/>
            <person name="Singh A."/>
            <person name="Wilkins M.J."/>
            <person name="Williams K.H."/>
            <person name="Banfield J.F."/>
        </authorList>
    </citation>
    <scope>NUCLEOTIDE SEQUENCE [LARGE SCALE GENOMIC DNA]</scope>
</reference>
<dbReference type="Proteomes" id="UP000034096">
    <property type="component" value="Unassembled WGS sequence"/>
</dbReference>